<feature type="domain" description="HTH lacI-type" evidence="1">
    <location>
        <begin position="3"/>
        <end position="60"/>
    </location>
</feature>
<dbReference type="Pfam" id="PF00356">
    <property type="entry name" value="LacI"/>
    <property type="match status" value="1"/>
</dbReference>
<gene>
    <name evidence="2" type="ORF">KDB89_11020</name>
</gene>
<keyword evidence="3" id="KW-1185">Reference proteome</keyword>
<dbReference type="RefSeq" id="WP_219080976.1">
    <property type="nucleotide sequence ID" value="NZ_CP079216.1"/>
</dbReference>
<evidence type="ECO:0000313" key="3">
    <source>
        <dbReference type="Proteomes" id="UP000824504"/>
    </source>
</evidence>
<proteinExistence type="predicted"/>
<dbReference type="Proteomes" id="UP000824504">
    <property type="component" value="Chromosome"/>
</dbReference>
<protein>
    <submittedName>
        <fullName evidence="2">LacI family transcriptional regulator</fullName>
    </submittedName>
</protein>
<accession>A0ABX8SFY0</accession>
<dbReference type="InterPro" id="IPR046335">
    <property type="entry name" value="LacI/GalR-like_sensor"/>
</dbReference>
<reference evidence="2 3" key="1">
    <citation type="submission" date="2021-07" db="EMBL/GenBank/DDBJ databases">
        <title>complete genome sequencing of Tessaracoccus sp.J1M15.</title>
        <authorList>
            <person name="Bae J.-W."/>
            <person name="Kim D.-y."/>
        </authorList>
    </citation>
    <scope>NUCLEOTIDE SEQUENCE [LARGE SCALE GENOMIC DNA]</scope>
    <source>
        <strain evidence="2 3">J1M15</strain>
    </source>
</reference>
<dbReference type="PROSITE" id="PS50932">
    <property type="entry name" value="HTH_LACI_2"/>
    <property type="match status" value="1"/>
</dbReference>
<dbReference type="Pfam" id="PF13377">
    <property type="entry name" value="Peripla_BP_3"/>
    <property type="match status" value="1"/>
</dbReference>
<dbReference type="CDD" id="cd01392">
    <property type="entry name" value="HTH_LacI"/>
    <property type="match status" value="1"/>
</dbReference>
<evidence type="ECO:0000313" key="2">
    <source>
        <dbReference type="EMBL" id="QXT62281.1"/>
    </source>
</evidence>
<evidence type="ECO:0000259" key="1">
    <source>
        <dbReference type="PROSITE" id="PS50932"/>
    </source>
</evidence>
<dbReference type="EMBL" id="CP079216">
    <property type="protein sequence ID" value="QXT62281.1"/>
    <property type="molecule type" value="Genomic_DNA"/>
</dbReference>
<dbReference type="InterPro" id="IPR000843">
    <property type="entry name" value="HTH_LacI"/>
</dbReference>
<sequence length="327" mass="33911">MIARLADIAAAAGVSTATVSRVLNDRPGVAQATRNQVLVAAGRLGIPTGQPSAARDRHVAVLIPELGNPTFAAFANELSLLLSAAGRVMLLLVIGPSRTAEEQMPDVLGGLDVPGVISVSGTLADELSSPERYLGLNRAGIQLVSINAWHPEVTGSFLSTDDAASVAQSVAHLRSLGHTRIGLAVGQRRFQPTQRKVKAFLDLGFDESSVVSTFFTGEGGQSAAARLLDAGHTAIVCGSDVMALGAMREARSRGLDIPGDVSVVGFDDSALMPFTAPALTTVRQPVAALCRAAVDALLSALERPPAESTEMLFHPDLIIRQSTGPAA</sequence>
<dbReference type="PANTHER" id="PTHR30146:SF153">
    <property type="entry name" value="LACTOSE OPERON REPRESSOR"/>
    <property type="match status" value="1"/>
</dbReference>
<dbReference type="SMART" id="SM00354">
    <property type="entry name" value="HTH_LACI"/>
    <property type="match status" value="1"/>
</dbReference>
<name>A0ABX8SFY0_9ACTN</name>
<dbReference type="PROSITE" id="PS00356">
    <property type="entry name" value="HTH_LACI_1"/>
    <property type="match status" value="1"/>
</dbReference>
<dbReference type="PANTHER" id="PTHR30146">
    <property type="entry name" value="LACI-RELATED TRANSCRIPTIONAL REPRESSOR"/>
    <property type="match status" value="1"/>
</dbReference>
<organism evidence="2 3">
    <name type="scientific">Tessaracoccus palaemonis</name>
    <dbReference type="NCBI Taxonomy" id="2829499"/>
    <lineage>
        <taxon>Bacteria</taxon>
        <taxon>Bacillati</taxon>
        <taxon>Actinomycetota</taxon>
        <taxon>Actinomycetes</taxon>
        <taxon>Propionibacteriales</taxon>
        <taxon>Propionibacteriaceae</taxon>
        <taxon>Tessaracoccus</taxon>
    </lineage>
</organism>